<evidence type="ECO:0008006" key="6">
    <source>
        <dbReference type="Google" id="ProtNLM"/>
    </source>
</evidence>
<dbReference type="GO" id="GO:0006261">
    <property type="term" value="P:DNA-templated DNA replication"/>
    <property type="evidence" value="ECO:0007669"/>
    <property type="project" value="TreeGrafter"/>
</dbReference>
<dbReference type="GO" id="GO:0006364">
    <property type="term" value="P:rRNA processing"/>
    <property type="evidence" value="ECO:0007669"/>
    <property type="project" value="TreeGrafter"/>
</dbReference>
<dbReference type="Proteomes" id="UP001515480">
    <property type="component" value="Unassembled WGS sequence"/>
</dbReference>
<dbReference type="InterPro" id="IPR045227">
    <property type="entry name" value="WDR18/Ipi3/RID3"/>
</dbReference>
<proteinExistence type="predicted"/>
<reference evidence="4 5" key="1">
    <citation type="journal article" date="2024" name="Science">
        <title>Giant polyketide synthase enzymes in the biosynthesis of giant marine polyether toxins.</title>
        <authorList>
            <person name="Fallon T.R."/>
            <person name="Shende V.V."/>
            <person name="Wierzbicki I.H."/>
            <person name="Pendleton A.L."/>
            <person name="Watervoot N.F."/>
            <person name="Auber R.P."/>
            <person name="Gonzalez D.J."/>
            <person name="Wisecaver J.H."/>
            <person name="Moore B.S."/>
        </authorList>
    </citation>
    <scope>NUCLEOTIDE SEQUENCE [LARGE SCALE GENOMIC DNA]</scope>
    <source>
        <strain evidence="4 5">12B1</strain>
    </source>
</reference>
<dbReference type="InterPro" id="IPR036322">
    <property type="entry name" value="WD40_repeat_dom_sf"/>
</dbReference>
<keyword evidence="1 3" id="KW-0853">WD repeat</keyword>
<name>A0AB34JXS4_PRYPA</name>
<dbReference type="AlphaFoldDB" id="A0AB34JXS4"/>
<feature type="repeat" description="WD" evidence="3">
    <location>
        <begin position="161"/>
        <end position="196"/>
    </location>
</feature>
<dbReference type="GO" id="GO:0120330">
    <property type="term" value="C:rixosome complex"/>
    <property type="evidence" value="ECO:0007669"/>
    <property type="project" value="TreeGrafter"/>
</dbReference>
<dbReference type="PANTHER" id="PTHR18763:SF0">
    <property type="entry name" value="WD REPEAT-CONTAINING PROTEIN 18"/>
    <property type="match status" value="1"/>
</dbReference>
<dbReference type="InterPro" id="IPR001680">
    <property type="entry name" value="WD40_rpt"/>
</dbReference>
<dbReference type="EMBL" id="JBGBPQ010000003">
    <property type="protein sequence ID" value="KAL1526968.1"/>
    <property type="molecule type" value="Genomic_DNA"/>
</dbReference>
<keyword evidence="5" id="KW-1185">Reference proteome</keyword>
<feature type="repeat" description="WD" evidence="3">
    <location>
        <begin position="261"/>
        <end position="292"/>
    </location>
</feature>
<dbReference type="Pfam" id="PF00400">
    <property type="entry name" value="WD40"/>
    <property type="match status" value="3"/>
</dbReference>
<dbReference type="Gene3D" id="2.130.10.10">
    <property type="entry name" value="YVTN repeat-like/Quinoprotein amine dehydrogenase"/>
    <property type="match status" value="2"/>
</dbReference>
<dbReference type="GO" id="GO:0005656">
    <property type="term" value="C:nuclear pre-replicative complex"/>
    <property type="evidence" value="ECO:0007669"/>
    <property type="project" value="TreeGrafter"/>
</dbReference>
<evidence type="ECO:0000313" key="4">
    <source>
        <dbReference type="EMBL" id="KAL1526968.1"/>
    </source>
</evidence>
<keyword evidence="2" id="KW-0677">Repeat</keyword>
<evidence type="ECO:0000256" key="3">
    <source>
        <dbReference type="PROSITE-ProRule" id="PRU00221"/>
    </source>
</evidence>
<feature type="repeat" description="WD" evidence="3">
    <location>
        <begin position="108"/>
        <end position="141"/>
    </location>
</feature>
<accession>A0AB34JXS4</accession>
<organism evidence="4 5">
    <name type="scientific">Prymnesium parvum</name>
    <name type="common">Toxic golden alga</name>
    <dbReference type="NCBI Taxonomy" id="97485"/>
    <lineage>
        <taxon>Eukaryota</taxon>
        <taxon>Haptista</taxon>
        <taxon>Haptophyta</taxon>
        <taxon>Prymnesiophyceae</taxon>
        <taxon>Prymnesiales</taxon>
        <taxon>Prymnesiaceae</taxon>
        <taxon>Prymnesium</taxon>
    </lineage>
</organism>
<comment type="caution">
    <text evidence="4">The sequence shown here is derived from an EMBL/GenBank/DDBJ whole genome shotgun (WGS) entry which is preliminary data.</text>
</comment>
<evidence type="ECO:0000313" key="5">
    <source>
        <dbReference type="Proteomes" id="UP001515480"/>
    </source>
</evidence>
<dbReference type="InterPro" id="IPR015943">
    <property type="entry name" value="WD40/YVTN_repeat-like_dom_sf"/>
</dbReference>
<dbReference type="SUPFAM" id="SSF50978">
    <property type="entry name" value="WD40 repeat-like"/>
    <property type="match status" value="1"/>
</dbReference>
<gene>
    <name evidence="4" type="ORF">AB1Y20_015657</name>
</gene>
<dbReference type="PANTHER" id="PTHR18763">
    <property type="entry name" value="WD-REPEAT PROTEIN 18"/>
    <property type="match status" value="1"/>
</dbReference>
<protein>
    <recommendedName>
        <fullName evidence="6">WD repeat-containing protein 18</fullName>
    </recommendedName>
</protein>
<sequence>MLLAAARGRDALLLDAETGALERLVKECAPSARGLCGTEGVLLSAEADRSFVHVWAAARLEAPAFRCQAPERLGCLACTEDGAYCAAGGHSGKLYLWELPSGRLLFSWDAHFKPCSALAFLASDGVLASAGEDAVLLVWSLADVLHAAATSSAPPSPLRAWTDHSLAIRSLAVAPCGQHDLLCSAAADHTVRLWRVAEGVHGCLHCFDFPAPLASLAVHPLHSRVYAGATDGHIFAQPLSLQLLELAADRPAAAGGAAKSAPAHAGPVSGLELAADGGRLFSCGGDGGVWVWASASLALLTRFQPHAPVERILALPRAAAADAPLAPLKKFAEPPADLSSSQPSEGALGCVALALPHDDAEAHDDAELPLLAGFPRCRDMPHLEGAVLEGGGGEAGAMRAQVKEWQRVNQELYQLAVDAVFGAHS</sequence>
<dbReference type="SMART" id="SM00320">
    <property type="entry name" value="WD40"/>
    <property type="match status" value="5"/>
</dbReference>
<dbReference type="PROSITE" id="PS50082">
    <property type="entry name" value="WD_REPEATS_2"/>
    <property type="match status" value="3"/>
</dbReference>
<evidence type="ECO:0000256" key="2">
    <source>
        <dbReference type="ARBA" id="ARBA00022737"/>
    </source>
</evidence>
<evidence type="ECO:0000256" key="1">
    <source>
        <dbReference type="ARBA" id="ARBA00022574"/>
    </source>
</evidence>